<dbReference type="AlphaFoldDB" id="A0A0B6AH49"/>
<dbReference type="GeneID" id="93643723"/>
<dbReference type="EMBL" id="CP009920">
    <property type="protein sequence ID" value="AJI22851.1"/>
    <property type="molecule type" value="Genomic_DNA"/>
</dbReference>
<dbReference type="Proteomes" id="UP000031829">
    <property type="component" value="Chromosome"/>
</dbReference>
<organism evidence="1 2">
    <name type="scientific">Priestia megaterium (strain ATCC 14581 / DSM 32 / CCUG 1817 / JCM 2506 / NBRC 15308 / NCIMB 9376 / NCTC 10342 / NRRL B-14308 / VKM B-512 / Ford 19)</name>
    <name type="common">Bacillus megaterium</name>
    <dbReference type="NCBI Taxonomy" id="1348623"/>
    <lineage>
        <taxon>Bacteria</taxon>
        <taxon>Bacillati</taxon>
        <taxon>Bacillota</taxon>
        <taxon>Bacilli</taxon>
        <taxon>Bacillales</taxon>
        <taxon>Bacillaceae</taxon>
        <taxon>Priestia</taxon>
    </lineage>
</organism>
<name>A0A0B6AH49_PRIM2</name>
<dbReference type="KEGG" id="bmeg:BG04_206"/>
<dbReference type="HOGENOM" id="CLU_145480_0_0_9"/>
<protein>
    <submittedName>
        <fullName evidence="1">Putative gas vesicle protein GvpU</fullName>
    </submittedName>
</protein>
<gene>
    <name evidence="1" type="ORF">BG04_206</name>
</gene>
<dbReference type="InterPro" id="IPR049644">
    <property type="entry name" value="GvpU-like"/>
</dbReference>
<sequence length="138" mass="14959">MSTGPSFSTKDNTLEYFVKASNKHGFSLDISLNVNGAVISGTMISAKEYFDYLSETFEEGSEVAQALSEQFSLASEASESNGEAEAHFIHLKNTKIYCGDSKSTPSKGKIFWRGKIAEVDGFFLGKISDAKSTSKKSS</sequence>
<proteinExistence type="predicted"/>
<dbReference type="NCBIfam" id="NF041667">
    <property type="entry name" value="GvpU"/>
    <property type="match status" value="1"/>
</dbReference>
<accession>A0A0B6AH49</accession>
<evidence type="ECO:0000313" key="2">
    <source>
        <dbReference type="Proteomes" id="UP000031829"/>
    </source>
</evidence>
<reference evidence="1 2" key="1">
    <citation type="journal article" date="2015" name="Genome Announc.">
        <title>Complete genome sequences for 35 biothreat assay-relevant bacillus species.</title>
        <authorList>
            <person name="Johnson S.L."/>
            <person name="Daligault H.E."/>
            <person name="Davenport K.W."/>
            <person name="Jaissle J."/>
            <person name="Frey K.G."/>
            <person name="Ladner J.T."/>
            <person name="Broomall S.M."/>
            <person name="Bishop-Lilly K.A."/>
            <person name="Bruce D.C."/>
            <person name="Gibbons H.S."/>
            <person name="Coyne S.R."/>
            <person name="Lo C.C."/>
            <person name="Meincke L."/>
            <person name="Munk A.C."/>
            <person name="Koroleva G.I."/>
            <person name="Rosenzweig C.N."/>
            <person name="Palacios G.F."/>
            <person name="Redden C.L."/>
            <person name="Minogue T.D."/>
            <person name="Chain P.S."/>
        </authorList>
    </citation>
    <scope>NUCLEOTIDE SEQUENCE [LARGE SCALE GENOMIC DNA]</scope>
    <source>
        <strain evidence="2">ATCC 14581 / DSM 32 / JCM 2506 / NBRC 15308 / NCIMB 9376 / NCTC 10342 / NRRL B-14308 / VKM B-512</strain>
    </source>
</reference>
<evidence type="ECO:0000313" key="1">
    <source>
        <dbReference type="EMBL" id="AJI22851.1"/>
    </source>
</evidence>
<dbReference type="RefSeq" id="WP_013057987.1">
    <property type="nucleotide sequence ID" value="NZ_BCVB01000006.1"/>
</dbReference>